<gene>
    <name evidence="1" type="ordered locus">FRAAL1966</name>
</gene>
<dbReference type="KEGG" id="fal:FRAAL1966"/>
<dbReference type="AlphaFoldDB" id="Q0RPB7"/>
<sequence length="140" mass="15147">MIGTLRRAGISLGRIRAALDRAATRTDAATRGSGYDVRRYAVYADELYIQHADGSWEGDRRPGQLVLDGMLPLRPIDVALVSAPSARSARSTVTRSAPPVRSLGRIAPVDPIAAAKPIVPADVEAIRRFLAIQDHVERPQ</sequence>
<dbReference type="Proteomes" id="UP000000657">
    <property type="component" value="Chromosome"/>
</dbReference>
<name>Q0RPB7_FRAAA</name>
<proteinExistence type="predicted"/>
<evidence type="ECO:0000313" key="2">
    <source>
        <dbReference type="Proteomes" id="UP000000657"/>
    </source>
</evidence>
<dbReference type="HOGENOM" id="CLU_1832219_0_0_11"/>
<evidence type="ECO:0000313" key="1">
    <source>
        <dbReference type="EMBL" id="CAJ60615.1"/>
    </source>
</evidence>
<reference evidence="1 2" key="1">
    <citation type="journal article" date="2007" name="Genome Res.">
        <title>Genome characteristics of facultatively symbiotic Frankia sp. strains reflect host range and host plant biogeography.</title>
        <authorList>
            <person name="Normand P."/>
            <person name="Lapierre P."/>
            <person name="Tisa L.S."/>
            <person name="Gogarten J.P."/>
            <person name="Alloisio N."/>
            <person name="Bagnarol E."/>
            <person name="Bassi C.A."/>
            <person name="Berry A.M."/>
            <person name="Bickhart D.M."/>
            <person name="Choisne N."/>
            <person name="Couloux A."/>
            <person name="Cournoyer B."/>
            <person name="Cruveiller S."/>
            <person name="Daubin V."/>
            <person name="Demange N."/>
            <person name="Francino M.P."/>
            <person name="Goltsman E."/>
            <person name="Huang Y."/>
            <person name="Kopp O.R."/>
            <person name="Labarre L."/>
            <person name="Lapidus A."/>
            <person name="Lavire C."/>
            <person name="Marechal J."/>
            <person name="Martinez M."/>
            <person name="Mastronunzio J.E."/>
            <person name="Mullin B.C."/>
            <person name="Niemann J."/>
            <person name="Pujic P."/>
            <person name="Rawnsley T."/>
            <person name="Rouy Z."/>
            <person name="Schenowitz C."/>
            <person name="Sellstedt A."/>
            <person name="Tavares F."/>
            <person name="Tomkins J.P."/>
            <person name="Vallenet D."/>
            <person name="Valverde C."/>
            <person name="Wall L.G."/>
            <person name="Wang Y."/>
            <person name="Medigue C."/>
            <person name="Benson D.R."/>
        </authorList>
    </citation>
    <scope>NUCLEOTIDE SEQUENCE [LARGE SCALE GENOMIC DNA]</scope>
    <source>
        <strain evidence="2">DSM 45986 / CECT 9034 / ACN14a</strain>
    </source>
</reference>
<dbReference type="EMBL" id="CT573213">
    <property type="protein sequence ID" value="CAJ60615.1"/>
    <property type="molecule type" value="Genomic_DNA"/>
</dbReference>
<accession>Q0RPB7</accession>
<keyword evidence="2" id="KW-1185">Reference proteome</keyword>
<protein>
    <submittedName>
        <fullName evidence="1">Uncharacterized protein</fullName>
    </submittedName>
</protein>
<organism evidence="1 2">
    <name type="scientific">Frankia alni (strain DSM 45986 / CECT 9034 / ACN14a)</name>
    <dbReference type="NCBI Taxonomy" id="326424"/>
    <lineage>
        <taxon>Bacteria</taxon>
        <taxon>Bacillati</taxon>
        <taxon>Actinomycetota</taxon>
        <taxon>Actinomycetes</taxon>
        <taxon>Frankiales</taxon>
        <taxon>Frankiaceae</taxon>
        <taxon>Frankia</taxon>
    </lineage>
</organism>